<dbReference type="InterPro" id="IPR036594">
    <property type="entry name" value="Meth_synthase_dom"/>
</dbReference>
<dbReference type="Pfam" id="PF02607">
    <property type="entry name" value="B12-binding_2"/>
    <property type="match status" value="1"/>
</dbReference>
<dbReference type="GO" id="GO:0003677">
    <property type="term" value="F:DNA binding"/>
    <property type="evidence" value="ECO:0007669"/>
    <property type="project" value="InterPro"/>
</dbReference>
<gene>
    <name evidence="3" type="ORF">ENP70_15795</name>
</gene>
<feature type="domain" description="HTH merR-type" evidence="1">
    <location>
        <begin position="22"/>
        <end position="67"/>
    </location>
</feature>
<dbReference type="AlphaFoldDB" id="A0A7C1SJS8"/>
<feature type="domain" description="B12-binding" evidence="2">
    <location>
        <begin position="178"/>
        <end position="302"/>
    </location>
</feature>
<dbReference type="CDD" id="cd02065">
    <property type="entry name" value="B12-binding_like"/>
    <property type="match status" value="1"/>
</dbReference>
<name>A0A7C1SJS8_9HYPH</name>
<dbReference type="EMBL" id="DSKI01000812">
    <property type="protein sequence ID" value="HEB45118.1"/>
    <property type="molecule type" value="Genomic_DNA"/>
</dbReference>
<accession>A0A7C1SJS8</accession>
<dbReference type="SUPFAM" id="SSF46955">
    <property type="entry name" value="Putative DNA-binding domain"/>
    <property type="match status" value="1"/>
</dbReference>
<dbReference type="GO" id="GO:0046872">
    <property type="term" value="F:metal ion binding"/>
    <property type="evidence" value="ECO:0007669"/>
    <property type="project" value="InterPro"/>
</dbReference>
<dbReference type="PROSITE" id="PS51332">
    <property type="entry name" value="B12_BINDING"/>
    <property type="match status" value="1"/>
</dbReference>
<sequence>MHRNRQQEREVLIGLAETLATSGISKLLLHAWERRYGIEPQERSPTGRRFYTRDQVERLRLLKSCSDGGHRISSLVPLSNEALLRLECELAARQALSEIIDAIQALDSDRLQALLQARAETEAPEQFIRATALPLMREIGSMWAEGGVSIAAEHMTTAHIKRILGGLFDRCPMPPPDAPRLVATTPEKEDHDIGALVATLLARLKGWNALFLGASLPASEIADAAHRRDASCVCLSALTGRKAGLQRHLQALRSTLSPDIDIWIGGAAYANLAPMAGVSFMSNMDVFLDALATAAPALPKAE</sequence>
<dbReference type="InterPro" id="IPR003759">
    <property type="entry name" value="Cbl-bd_cap"/>
</dbReference>
<organism evidence="3">
    <name type="scientific">Agrobacterium albertimagni</name>
    <dbReference type="NCBI Taxonomy" id="147266"/>
    <lineage>
        <taxon>Bacteria</taxon>
        <taxon>Pseudomonadati</taxon>
        <taxon>Pseudomonadota</taxon>
        <taxon>Alphaproteobacteria</taxon>
        <taxon>Hyphomicrobiales</taxon>
        <taxon>Rhizobiaceae</taxon>
        <taxon>Rhizobium/Agrobacterium group</taxon>
        <taxon>Agrobacterium</taxon>
    </lineage>
</organism>
<dbReference type="InterPro" id="IPR006158">
    <property type="entry name" value="Cobalamin-bd"/>
</dbReference>
<dbReference type="Gene3D" id="1.10.1660.10">
    <property type="match status" value="1"/>
</dbReference>
<dbReference type="Gene3D" id="3.40.50.280">
    <property type="entry name" value="Cobalamin-binding domain"/>
    <property type="match status" value="1"/>
</dbReference>
<reference evidence="3" key="1">
    <citation type="journal article" date="2020" name="mSystems">
        <title>Genome- and Community-Level Interaction Insights into Carbon Utilization and Element Cycling Functions of Hydrothermarchaeota in Hydrothermal Sediment.</title>
        <authorList>
            <person name="Zhou Z."/>
            <person name="Liu Y."/>
            <person name="Xu W."/>
            <person name="Pan J."/>
            <person name="Luo Z.H."/>
            <person name="Li M."/>
        </authorList>
    </citation>
    <scope>NUCLEOTIDE SEQUENCE [LARGE SCALE GENOMIC DNA]</scope>
    <source>
        <strain evidence="3">SpSt-243</strain>
    </source>
</reference>
<dbReference type="GO" id="GO:0006355">
    <property type="term" value="P:regulation of DNA-templated transcription"/>
    <property type="evidence" value="ECO:0007669"/>
    <property type="project" value="InterPro"/>
</dbReference>
<evidence type="ECO:0000313" key="3">
    <source>
        <dbReference type="EMBL" id="HEB45118.1"/>
    </source>
</evidence>
<dbReference type="InterPro" id="IPR000551">
    <property type="entry name" value="MerR-type_HTH_dom"/>
</dbReference>
<evidence type="ECO:0000259" key="1">
    <source>
        <dbReference type="PROSITE" id="PS50937"/>
    </source>
</evidence>
<dbReference type="InterPro" id="IPR036724">
    <property type="entry name" value="Cobalamin-bd_sf"/>
</dbReference>
<dbReference type="SMART" id="SM00422">
    <property type="entry name" value="HTH_MERR"/>
    <property type="match status" value="1"/>
</dbReference>
<proteinExistence type="predicted"/>
<protein>
    <submittedName>
        <fullName evidence="3">MerR family transcriptional regulator</fullName>
    </submittedName>
</protein>
<dbReference type="GO" id="GO:0031419">
    <property type="term" value="F:cobalamin binding"/>
    <property type="evidence" value="ECO:0007669"/>
    <property type="project" value="InterPro"/>
</dbReference>
<dbReference type="SUPFAM" id="SSF52242">
    <property type="entry name" value="Cobalamin (vitamin B12)-binding domain"/>
    <property type="match status" value="1"/>
</dbReference>
<comment type="caution">
    <text evidence="3">The sequence shown here is derived from an EMBL/GenBank/DDBJ whole genome shotgun (WGS) entry which is preliminary data.</text>
</comment>
<dbReference type="Pfam" id="PF02310">
    <property type="entry name" value="B12-binding"/>
    <property type="match status" value="1"/>
</dbReference>
<dbReference type="PROSITE" id="PS50937">
    <property type="entry name" value="HTH_MERR_2"/>
    <property type="match status" value="1"/>
</dbReference>
<dbReference type="Gene3D" id="1.10.1240.10">
    <property type="entry name" value="Methionine synthase domain"/>
    <property type="match status" value="1"/>
</dbReference>
<dbReference type="Pfam" id="PF13411">
    <property type="entry name" value="MerR_1"/>
    <property type="match status" value="1"/>
</dbReference>
<evidence type="ECO:0000259" key="2">
    <source>
        <dbReference type="PROSITE" id="PS51332"/>
    </source>
</evidence>
<dbReference type="InterPro" id="IPR009061">
    <property type="entry name" value="DNA-bd_dom_put_sf"/>
</dbReference>